<keyword evidence="4" id="KW-1185">Reference proteome</keyword>
<dbReference type="InterPro" id="IPR052019">
    <property type="entry name" value="F420H2_bilvrd_red/Heme_oxyg"/>
</dbReference>
<evidence type="ECO:0000313" key="3">
    <source>
        <dbReference type="EMBL" id="PYC67733.1"/>
    </source>
</evidence>
<dbReference type="Proteomes" id="UP000248333">
    <property type="component" value="Unassembled WGS sequence"/>
</dbReference>
<protein>
    <submittedName>
        <fullName evidence="3">Pyridoxamine 5'-phosphate oxidase</fullName>
    </submittedName>
</protein>
<feature type="domain" description="Pyridoxamine 5'-phosphate oxidase N-terminal" evidence="2">
    <location>
        <begin position="17"/>
        <end position="138"/>
    </location>
</feature>
<dbReference type="GO" id="GO:0016627">
    <property type="term" value="F:oxidoreductase activity, acting on the CH-CH group of donors"/>
    <property type="evidence" value="ECO:0007669"/>
    <property type="project" value="TreeGrafter"/>
</dbReference>
<evidence type="ECO:0000313" key="4">
    <source>
        <dbReference type="Proteomes" id="UP000248333"/>
    </source>
</evidence>
<dbReference type="SUPFAM" id="SSF50475">
    <property type="entry name" value="FMN-binding split barrel"/>
    <property type="match status" value="1"/>
</dbReference>
<gene>
    <name evidence="3" type="ORF">C7C45_20560</name>
</gene>
<dbReference type="PANTHER" id="PTHR35176">
    <property type="entry name" value="HEME OXYGENASE HI_0854-RELATED"/>
    <property type="match status" value="1"/>
</dbReference>
<evidence type="ECO:0000256" key="1">
    <source>
        <dbReference type="ARBA" id="ARBA00023002"/>
    </source>
</evidence>
<proteinExistence type="predicted"/>
<name>A0A318NG90_9ACTN</name>
<dbReference type="Gene3D" id="2.30.110.10">
    <property type="entry name" value="Electron Transport, Fmn-binding Protein, Chain A"/>
    <property type="match status" value="1"/>
</dbReference>
<dbReference type="NCBIfam" id="TIGR03618">
    <property type="entry name" value="Rv1155_F420"/>
    <property type="match status" value="1"/>
</dbReference>
<dbReference type="Pfam" id="PF01243">
    <property type="entry name" value="PNPOx_N"/>
    <property type="match status" value="1"/>
</dbReference>
<dbReference type="GO" id="GO:0070967">
    <property type="term" value="F:coenzyme F420 binding"/>
    <property type="evidence" value="ECO:0007669"/>
    <property type="project" value="TreeGrafter"/>
</dbReference>
<dbReference type="AlphaFoldDB" id="A0A318NG90"/>
<reference evidence="3 4" key="1">
    <citation type="submission" date="2018-03" db="EMBL/GenBank/DDBJ databases">
        <title>Bioinformatic expansion and discovery of thiopeptide antibiotics.</title>
        <authorList>
            <person name="Schwalen C.J."/>
            <person name="Hudson G.A."/>
            <person name="Mitchell D.A."/>
        </authorList>
    </citation>
    <scope>NUCLEOTIDE SEQUENCE [LARGE SCALE GENOMIC DNA]</scope>
    <source>
        <strain evidence="3 4">NRRL 8041</strain>
    </source>
</reference>
<evidence type="ECO:0000259" key="2">
    <source>
        <dbReference type="Pfam" id="PF01243"/>
    </source>
</evidence>
<dbReference type="InterPro" id="IPR019920">
    <property type="entry name" value="F420-binding_dom_put"/>
</dbReference>
<keyword evidence="1" id="KW-0560">Oxidoreductase</keyword>
<dbReference type="PANTHER" id="PTHR35176:SF1">
    <property type="entry name" value="F420H(2)-DEPENDENT BILIVERDIN REDUCTASE"/>
    <property type="match status" value="1"/>
</dbReference>
<accession>A0A318NG90</accession>
<dbReference type="EMBL" id="PYBV01000026">
    <property type="protein sequence ID" value="PYC67733.1"/>
    <property type="molecule type" value="Genomic_DNA"/>
</dbReference>
<dbReference type="InterPro" id="IPR012349">
    <property type="entry name" value="Split_barrel_FMN-bd"/>
</dbReference>
<organism evidence="3 4">
    <name type="scientific">Micromonospora arborensis</name>
    <dbReference type="NCBI Taxonomy" id="2116518"/>
    <lineage>
        <taxon>Bacteria</taxon>
        <taxon>Bacillati</taxon>
        <taxon>Actinomycetota</taxon>
        <taxon>Actinomycetes</taxon>
        <taxon>Micromonosporales</taxon>
        <taxon>Micromonosporaceae</taxon>
        <taxon>Micromonospora</taxon>
    </lineage>
</organism>
<dbReference type="GO" id="GO:0005829">
    <property type="term" value="C:cytosol"/>
    <property type="evidence" value="ECO:0007669"/>
    <property type="project" value="TreeGrafter"/>
</dbReference>
<dbReference type="InterPro" id="IPR011576">
    <property type="entry name" value="Pyridox_Oxase_N"/>
</dbReference>
<sequence>MTPPAARGPNKAAVGSLTARAAAFLAEPHQCTLTTLRPDGSPHVTAVRFTWDPATNLARVLTVASSRKARNVARSPGNRVAVCQAEGFRWITLEGTATMSNDAARVAEGARRYRSRYLTAPPAPPDRVVIEIAVDRILSLNL</sequence>
<comment type="caution">
    <text evidence="3">The sequence shown here is derived from an EMBL/GenBank/DDBJ whole genome shotgun (WGS) entry which is preliminary data.</text>
</comment>
<dbReference type="OrthoDB" id="4551790at2"/>